<protein>
    <submittedName>
        <fullName evidence="1">Uncharacterized protein</fullName>
    </submittedName>
</protein>
<proteinExistence type="predicted"/>
<name>A0A8H7VGC9_9FUNG</name>
<sequence length="267" mass="29671">MILLIRDSPRLAAPTRTIVDLVVDVVAVSPPTEPYNMNSAVADGVVMKDPLTVSKNKTINDTTRLCLSYPDMSIYISRQSLFDLVTTLRQRPNDSLIVVANIDFYGNYIDFGLPSQRVLSTPNAGGPSLMSEAMSAELIDRLVGIRKLLTEMEVQYTTKGPITDYACYSVSTSQALGVSVTRAMAYARRFTSQDAMRLMKKKLCGINKSTKTVSNYKFERQILHVWAENGTDANIVYRTCAKIPKHIRNNTIILITIINMDSVFGSN</sequence>
<accession>A0A8H7VGC9</accession>
<dbReference type="Proteomes" id="UP000646827">
    <property type="component" value="Unassembled WGS sequence"/>
</dbReference>
<organism evidence="1 2">
    <name type="scientific">Circinella minor</name>
    <dbReference type="NCBI Taxonomy" id="1195481"/>
    <lineage>
        <taxon>Eukaryota</taxon>
        <taxon>Fungi</taxon>
        <taxon>Fungi incertae sedis</taxon>
        <taxon>Mucoromycota</taxon>
        <taxon>Mucoromycotina</taxon>
        <taxon>Mucoromycetes</taxon>
        <taxon>Mucorales</taxon>
        <taxon>Lichtheimiaceae</taxon>
        <taxon>Circinella</taxon>
    </lineage>
</organism>
<dbReference type="AlphaFoldDB" id="A0A8H7VGC9"/>
<comment type="caution">
    <text evidence="1">The sequence shown here is derived from an EMBL/GenBank/DDBJ whole genome shotgun (WGS) entry which is preliminary data.</text>
</comment>
<evidence type="ECO:0000313" key="1">
    <source>
        <dbReference type="EMBL" id="KAG2221976.1"/>
    </source>
</evidence>
<gene>
    <name evidence="1" type="ORF">INT45_010500</name>
</gene>
<dbReference type="EMBL" id="JAEPRB010000095">
    <property type="protein sequence ID" value="KAG2221976.1"/>
    <property type="molecule type" value="Genomic_DNA"/>
</dbReference>
<dbReference type="OrthoDB" id="10260545at2759"/>
<reference evidence="1 2" key="1">
    <citation type="submission" date="2020-12" db="EMBL/GenBank/DDBJ databases">
        <title>Metabolic potential, ecology and presence of endohyphal bacteria is reflected in genomic diversity of Mucoromycotina.</title>
        <authorList>
            <person name="Muszewska A."/>
            <person name="Okrasinska A."/>
            <person name="Steczkiewicz K."/>
            <person name="Drgas O."/>
            <person name="Orlowska M."/>
            <person name="Perlinska-Lenart U."/>
            <person name="Aleksandrzak-Piekarczyk T."/>
            <person name="Szatraj K."/>
            <person name="Zielenkiewicz U."/>
            <person name="Pilsyk S."/>
            <person name="Malc E."/>
            <person name="Mieczkowski P."/>
            <person name="Kruszewska J.S."/>
            <person name="Biernat P."/>
            <person name="Pawlowska J."/>
        </authorList>
    </citation>
    <scope>NUCLEOTIDE SEQUENCE [LARGE SCALE GENOMIC DNA]</scope>
    <source>
        <strain evidence="1 2">CBS 142.35</strain>
    </source>
</reference>
<keyword evidence="2" id="KW-1185">Reference proteome</keyword>
<evidence type="ECO:0000313" key="2">
    <source>
        <dbReference type="Proteomes" id="UP000646827"/>
    </source>
</evidence>